<reference evidence="2" key="1">
    <citation type="journal article" date="2020" name="Stud. Mycol.">
        <title>101 Dothideomycetes genomes: a test case for predicting lifestyles and emergence of pathogens.</title>
        <authorList>
            <person name="Haridas S."/>
            <person name="Albert R."/>
            <person name="Binder M."/>
            <person name="Bloem J."/>
            <person name="Labutti K."/>
            <person name="Salamov A."/>
            <person name="Andreopoulos B."/>
            <person name="Baker S."/>
            <person name="Barry K."/>
            <person name="Bills G."/>
            <person name="Bluhm B."/>
            <person name="Cannon C."/>
            <person name="Castanera R."/>
            <person name="Culley D."/>
            <person name="Daum C."/>
            <person name="Ezra D."/>
            <person name="Gonzalez J."/>
            <person name="Henrissat B."/>
            <person name="Kuo A."/>
            <person name="Liang C."/>
            <person name="Lipzen A."/>
            <person name="Lutzoni F."/>
            <person name="Magnuson J."/>
            <person name="Mondo S."/>
            <person name="Nolan M."/>
            <person name="Ohm R."/>
            <person name="Pangilinan J."/>
            <person name="Park H.-J."/>
            <person name="Ramirez L."/>
            <person name="Alfaro M."/>
            <person name="Sun H."/>
            <person name="Tritt A."/>
            <person name="Yoshinaga Y."/>
            <person name="Zwiers L.-H."/>
            <person name="Turgeon B."/>
            <person name="Goodwin S."/>
            <person name="Spatafora J."/>
            <person name="Crous P."/>
            <person name="Grigoriev I."/>
        </authorList>
    </citation>
    <scope>NUCLEOTIDE SEQUENCE</scope>
    <source>
        <strain evidence="2">CBS 627.86</strain>
    </source>
</reference>
<name>A0A6A5YD38_9PLEO</name>
<keyword evidence="3" id="KW-1185">Reference proteome</keyword>
<proteinExistence type="predicted"/>
<dbReference type="AlphaFoldDB" id="A0A6A5YD38"/>
<feature type="region of interest" description="Disordered" evidence="1">
    <location>
        <begin position="118"/>
        <end position="187"/>
    </location>
</feature>
<evidence type="ECO:0000256" key="1">
    <source>
        <dbReference type="SAM" id="MobiDB-lite"/>
    </source>
</evidence>
<organism evidence="2 3">
    <name type="scientific">Lophiotrema nucula</name>
    <dbReference type="NCBI Taxonomy" id="690887"/>
    <lineage>
        <taxon>Eukaryota</taxon>
        <taxon>Fungi</taxon>
        <taxon>Dikarya</taxon>
        <taxon>Ascomycota</taxon>
        <taxon>Pezizomycotina</taxon>
        <taxon>Dothideomycetes</taxon>
        <taxon>Pleosporomycetidae</taxon>
        <taxon>Pleosporales</taxon>
        <taxon>Lophiotremataceae</taxon>
        <taxon>Lophiotrema</taxon>
    </lineage>
</organism>
<evidence type="ECO:0000313" key="3">
    <source>
        <dbReference type="Proteomes" id="UP000799770"/>
    </source>
</evidence>
<protein>
    <submittedName>
        <fullName evidence="2">Uncharacterized protein</fullName>
    </submittedName>
</protein>
<dbReference type="Proteomes" id="UP000799770">
    <property type="component" value="Unassembled WGS sequence"/>
</dbReference>
<sequence length="187" mass="20996">MSRSRSDTARAHVPQALWYRRGPGPSGAENPDTTTWCGGLVVKHSRPGYKTLRPLRPHGNRDLTLLAVGWGPRMLIFMIGPVAIDPSPKESRTATIQIPNSEGTYDYYLNPEFRRHPLLDPLPKESRTATIQTPNSKDTARLSSPQTLASGSNKPVAKREPYGHHTNPEFRRHRTAIQPARTSRFRN</sequence>
<dbReference type="EMBL" id="ML977414">
    <property type="protein sequence ID" value="KAF2105172.1"/>
    <property type="molecule type" value="Genomic_DNA"/>
</dbReference>
<feature type="region of interest" description="Disordered" evidence="1">
    <location>
        <begin position="1"/>
        <end position="30"/>
    </location>
</feature>
<feature type="compositionally biased region" description="Basic and acidic residues" evidence="1">
    <location>
        <begin position="1"/>
        <end position="10"/>
    </location>
</feature>
<evidence type="ECO:0000313" key="2">
    <source>
        <dbReference type="EMBL" id="KAF2105172.1"/>
    </source>
</evidence>
<feature type="compositionally biased region" description="Basic and acidic residues" evidence="1">
    <location>
        <begin position="157"/>
        <end position="170"/>
    </location>
</feature>
<feature type="compositionally biased region" description="Basic and acidic residues" evidence="1">
    <location>
        <begin position="118"/>
        <end position="127"/>
    </location>
</feature>
<accession>A0A6A5YD38</accession>
<feature type="compositionally biased region" description="Polar residues" evidence="1">
    <location>
        <begin position="128"/>
        <end position="153"/>
    </location>
</feature>
<gene>
    <name evidence="2" type="ORF">BDV96DRAFT_608472</name>
</gene>